<dbReference type="AlphaFoldDB" id="A0AAW4GEZ8"/>
<evidence type="ECO:0000313" key="2">
    <source>
        <dbReference type="EMBL" id="MBM9912813.1"/>
    </source>
</evidence>
<keyword evidence="4" id="KW-1185">Reference proteome</keyword>
<reference evidence="2" key="2">
    <citation type="submission" date="2021-01" db="EMBL/GenBank/DDBJ databases">
        <authorList>
            <person name="Yu Y."/>
        </authorList>
    </citation>
    <scope>NUCLEOTIDE SEQUENCE</scope>
    <source>
        <strain evidence="2">As-5</strain>
        <strain evidence="3">As-6</strain>
    </source>
</reference>
<feature type="domain" description="PLD phosphodiesterase" evidence="1">
    <location>
        <begin position="194"/>
        <end position="221"/>
    </location>
</feature>
<sequence>MAWIYARRGTTIGVMSLRKPLWRRLLRVAAIIIAALLLLVLSGLLLADHLAPQARGEASQVLPLQPAQTPIDRQIMPLQAAHPGQSGVAFLSDGMDAFAARAMITEHAGRSLDLQYYIWHDDLIGHLMAKALYDAAERGVRVRILLDDMNAKDKDALMMALDAHPNIELRLYNPFRNRSGIARTLELVQRAFSVNHRMHNKSWIADGRIAIVGGRNIGEEYFSARSDVNFQDLDLVVAGPAVQQANQIFDDYWNSDAAIPISALATYTDAQLRQLVRQSDLDALHAQAQPYLQRVAESRQRQRASPEPLHWSTQVRILSDPPMKHHGDAHDDWLVTALVRQLQSTRYKALLISPYFVPGSEGLDGLSAMAGRGAQVGVVTNSLAANDVAAVHGGYMGYRVPLLKAGVQLYELKASGQTGDSSLFGSSGASLHTKALLVDDQRGFVGSFNLDPRSAYLNTEMGVLFDDPVLGAQLRAEYLRLASPEHSWWLALGADDELRWLQREPPPHWVEAEPGSSLGKRWTARVISWLPLESQL</sequence>
<dbReference type="SMART" id="SM00155">
    <property type="entry name" value="PLDc"/>
    <property type="match status" value="2"/>
</dbReference>
<dbReference type="InterPro" id="IPR001736">
    <property type="entry name" value="PLipase_D/transphosphatidylase"/>
</dbReference>
<dbReference type="PROSITE" id="PS50035">
    <property type="entry name" value="PLD"/>
    <property type="match status" value="2"/>
</dbReference>
<protein>
    <submittedName>
        <fullName evidence="2">Phospholipase D family protein</fullName>
    </submittedName>
</protein>
<evidence type="ECO:0000259" key="1">
    <source>
        <dbReference type="PROSITE" id="PS50035"/>
    </source>
</evidence>
<dbReference type="EMBL" id="JAFFTA010000005">
    <property type="protein sequence ID" value="MBM9912813.1"/>
    <property type="molecule type" value="Genomic_DNA"/>
</dbReference>
<dbReference type="GO" id="GO:0030572">
    <property type="term" value="F:phosphatidyltransferase activity"/>
    <property type="evidence" value="ECO:0007669"/>
    <property type="project" value="UniProtKB-ARBA"/>
</dbReference>
<dbReference type="EMBL" id="JAFFTB010000038">
    <property type="protein sequence ID" value="MBM9940412.1"/>
    <property type="molecule type" value="Genomic_DNA"/>
</dbReference>
<dbReference type="Gene3D" id="3.30.870.10">
    <property type="entry name" value="Endonuclease Chain A"/>
    <property type="match status" value="2"/>
</dbReference>
<name>A0AAW4GEZ8_9GAMM</name>
<comment type="caution">
    <text evidence="2">The sequence shown here is derived from an EMBL/GenBank/DDBJ whole genome shotgun (WGS) entry which is preliminary data.</text>
</comment>
<organism evidence="2 5">
    <name type="scientific">Stenotrophomonas lactitubi</name>
    <dbReference type="NCBI Taxonomy" id="2045214"/>
    <lineage>
        <taxon>Bacteria</taxon>
        <taxon>Pseudomonadati</taxon>
        <taxon>Pseudomonadota</taxon>
        <taxon>Gammaproteobacteria</taxon>
        <taxon>Lysobacterales</taxon>
        <taxon>Lysobacteraceae</taxon>
        <taxon>Stenotrophomonas</taxon>
    </lineage>
</organism>
<gene>
    <name evidence="2" type="ORF">JJW18_04940</name>
    <name evidence="3" type="ORF">JJW19_19920</name>
</gene>
<dbReference type="SUPFAM" id="SSF56024">
    <property type="entry name" value="Phospholipase D/nuclease"/>
    <property type="match status" value="2"/>
</dbReference>
<feature type="domain" description="PLD phosphodiesterase" evidence="1">
    <location>
        <begin position="427"/>
        <end position="454"/>
    </location>
</feature>
<accession>A0AAW4GEZ8</accession>
<dbReference type="GO" id="GO:0032049">
    <property type="term" value="P:cardiolipin biosynthetic process"/>
    <property type="evidence" value="ECO:0007669"/>
    <property type="project" value="UniProtKB-ARBA"/>
</dbReference>
<dbReference type="Proteomes" id="UP000749453">
    <property type="component" value="Unassembled WGS sequence"/>
</dbReference>
<dbReference type="CDD" id="cd09113">
    <property type="entry name" value="PLDc_ymdC_like_2"/>
    <property type="match status" value="1"/>
</dbReference>
<evidence type="ECO:0000313" key="5">
    <source>
        <dbReference type="Proteomes" id="UP000784064"/>
    </source>
</evidence>
<reference evidence="4" key="1">
    <citation type="submission" date="2021-01" db="EMBL/GenBank/DDBJ databases">
        <title>Stenotrophomonas maltophilia.</title>
        <authorList>
            <person name="Yu Y."/>
        </authorList>
    </citation>
    <scope>NUCLEOTIDE SEQUENCE [LARGE SCALE GENOMIC DNA]</scope>
    <source>
        <strain evidence="4">As-6</strain>
    </source>
</reference>
<dbReference type="Pfam" id="PF13091">
    <property type="entry name" value="PLDc_2"/>
    <property type="match status" value="2"/>
</dbReference>
<dbReference type="InterPro" id="IPR025202">
    <property type="entry name" value="PLD-like_dom"/>
</dbReference>
<dbReference type="Proteomes" id="UP000784064">
    <property type="component" value="Unassembled WGS sequence"/>
</dbReference>
<proteinExistence type="predicted"/>
<dbReference type="PANTHER" id="PTHR21248:SF12">
    <property type="entry name" value="CARDIOLIPIN SYNTHASE C"/>
    <property type="match status" value="1"/>
</dbReference>
<evidence type="ECO:0000313" key="3">
    <source>
        <dbReference type="EMBL" id="MBM9940412.1"/>
    </source>
</evidence>
<dbReference type="PANTHER" id="PTHR21248">
    <property type="entry name" value="CARDIOLIPIN SYNTHASE"/>
    <property type="match status" value="1"/>
</dbReference>
<dbReference type="CDD" id="cd09111">
    <property type="entry name" value="PLDc_ymdC_like_1"/>
    <property type="match status" value="1"/>
</dbReference>
<evidence type="ECO:0000313" key="4">
    <source>
        <dbReference type="Proteomes" id="UP000749453"/>
    </source>
</evidence>